<dbReference type="NCBIfam" id="TIGR03170">
    <property type="entry name" value="flgA_cterm"/>
    <property type="match status" value="1"/>
</dbReference>
<dbReference type="PANTHER" id="PTHR36307:SF1">
    <property type="entry name" value="FLAGELLA BASAL BODY P-RING FORMATION PROTEIN FLGA"/>
    <property type="match status" value="1"/>
</dbReference>
<dbReference type="PANTHER" id="PTHR36307">
    <property type="entry name" value="FLAGELLA BASAL BODY P-RING FORMATION PROTEIN FLGA"/>
    <property type="match status" value="1"/>
</dbReference>
<dbReference type="InterPro" id="IPR039246">
    <property type="entry name" value="Flagellar_FlgA"/>
</dbReference>
<accession>A0A2W6MWU4</accession>
<feature type="signal peptide" evidence="1">
    <location>
        <begin position="1"/>
        <end position="18"/>
    </location>
</feature>
<dbReference type="Pfam" id="PF13144">
    <property type="entry name" value="ChapFlgA"/>
    <property type="match status" value="1"/>
</dbReference>
<dbReference type="AlphaFoldDB" id="A0A2W6MWU4"/>
<gene>
    <name evidence="3" type="ORF">B6S12_01760</name>
</gene>
<sequence length="298" mass="33766">MKKIILFLSFFCFQSLFALDFKILEETYYFQNNKIYASDIFKDVENDFLILEIPKNSNGYQIKSTQLIEKFEQEGMHVGAKGALVTFKKAINANTEGIKNHIIGLFLQEYAKNGIIINNITIEQMTPIDFNEDDIKEIDFNKKLLKRKEGSFDVVVFNEGRNRKIFFRYSIDATLNALKTNTPLSGGEPLNYSNTKIEKIPFDKIGVALMEQSDLGKVALRSYTPSDTLLTKDRLIAKRVVKKGDKIVISVKENGVLLEFVLEAQKNAAIGDVIKAKALQGKKTYEVEIIGEGRGKLL</sequence>
<keyword evidence="3" id="KW-0966">Cell projection</keyword>
<keyword evidence="1" id="KW-0732">Signal</keyword>
<dbReference type="EMBL" id="NBIU01000003">
    <property type="protein sequence ID" value="PZT48802.1"/>
    <property type="molecule type" value="Genomic_DNA"/>
</dbReference>
<organism evidence="3 4">
    <name type="scientific">Helicobacter valdiviensis</name>
    <dbReference type="NCBI Taxonomy" id="1458358"/>
    <lineage>
        <taxon>Bacteria</taxon>
        <taxon>Pseudomonadati</taxon>
        <taxon>Campylobacterota</taxon>
        <taxon>Epsilonproteobacteria</taxon>
        <taxon>Campylobacterales</taxon>
        <taxon>Helicobacteraceae</taxon>
        <taxon>Helicobacter</taxon>
    </lineage>
</organism>
<protein>
    <submittedName>
        <fullName evidence="3">Flagella basal body P-ring formation protein FlgA</fullName>
    </submittedName>
</protein>
<dbReference type="InterPro" id="IPR017585">
    <property type="entry name" value="SAF_FlgA"/>
</dbReference>
<dbReference type="GO" id="GO:0044780">
    <property type="term" value="P:bacterial-type flagellum assembly"/>
    <property type="evidence" value="ECO:0007669"/>
    <property type="project" value="InterPro"/>
</dbReference>
<name>A0A2W6MWU4_9HELI</name>
<proteinExistence type="predicted"/>
<evidence type="ECO:0000313" key="4">
    <source>
        <dbReference type="Proteomes" id="UP000249746"/>
    </source>
</evidence>
<comment type="caution">
    <text evidence="3">The sequence shown here is derived from an EMBL/GenBank/DDBJ whole genome shotgun (WGS) entry which is preliminary data.</text>
</comment>
<dbReference type="Proteomes" id="UP000249746">
    <property type="component" value="Unassembled WGS sequence"/>
</dbReference>
<dbReference type="OrthoDB" id="5320794at2"/>
<keyword evidence="3" id="KW-0969">Cilium</keyword>
<reference evidence="3 4" key="1">
    <citation type="submission" date="2017-03" db="EMBL/GenBank/DDBJ databases">
        <title>Genomic and clinical evidence uncovers the enterohepatic species Helicobacter valdiviensis as a potential human intestinal pathogen.</title>
        <authorList>
            <person name="Fresia P."/>
            <person name="Jara R."/>
            <person name="Sierra R."/>
            <person name="Ferres I."/>
            <person name="Greif G."/>
            <person name="Iraola G."/>
            <person name="Collado L."/>
        </authorList>
    </citation>
    <scope>NUCLEOTIDE SEQUENCE [LARGE SCALE GENOMIC DNA]</scope>
    <source>
        <strain evidence="3 4">WBE14</strain>
    </source>
</reference>
<feature type="chain" id="PRO_5016125683" evidence="1">
    <location>
        <begin position="19"/>
        <end position="298"/>
    </location>
</feature>
<evidence type="ECO:0000313" key="3">
    <source>
        <dbReference type="EMBL" id="PZT48802.1"/>
    </source>
</evidence>
<keyword evidence="4" id="KW-1185">Reference proteome</keyword>
<evidence type="ECO:0000259" key="2">
    <source>
        <dbReference type="Pfam" id="PF13144"/>
    </source>
</evidence>
<dbReference type="RefSeq" id="WP_111229111.1">
    <property type="nucleotide sequence ID" value="NZ_NBIU01000003.1"/>
</dbReference>
<feature type="domain" description="Flagella basal body P-ring formation protein FlgA SAF" evidence="2">
    <location>
        <begin position="177"/>
        <end position="295"/>
    </location>
</feature>
<evidence type="ECO:0000256" key="1">
    <source>
        <dbReference type="SAM" id="SignalP"/>
    </source>
</evidence>
<keyword evidence="3" id="KW-0282">Flagellum</keyword>